<dbReference type="InterPro" id="IPR001584">
    <property type="entry name" value="Integrase_cat-core"/>
</dbReference>
<dbReference type="GO" id="GO:0004190">
    <property type="term" value="F:aspartic-type endopeptidase activity"/>
    <property type="evidence" value="ECO:0007669"/>
    <property type="project" value="UniProtKB-KW"/>
</dbReference>
<keyword evidence="7" id="KW-0695">RNA-directed DNA polymerase</keyword>
<dbReference type="InterPro" id="IPR012337">
    <property type="entry name" value="RNaseH-like_sf"/>
</dbReference>
<keyword evidence="3" id="KW-0548">Nucleotidyltransferase</keyword>
<evidence type="ECO:0000256" key="1">
    <source>
        <dbReference type="ARBA" id="ARBA00012493"/>
    </source>
</evidence>
<dbReference type="SUPFAM" id="SSF57756">
    <property type="entry name" value="Retrovirus zinc finger-like domains"/>
    <property type="match status" value="1"/>
</dbReference>
<evidence type="ECO:0000259" key="9">
    <source>
        <dbReference type="PROSITE" id="PS50878"/>
    </source>
</evidence>
<dbReference type="GO" id="GO:0006508">
    <property type="term" value="P:proteolysis"/>
    <property type="evidence" value="ECO:0007669"/>
    <property type="project" value="UniProtKB-KW"/>
</dbReference>
<organism evidence="11 12">
    <name type="scientific">Patella caerulea</name>
    <name type="common">Rayed Mediterranean limpet</name>
    <dbReference type="NCBI Taxonomy" id="87958"/>
    <lineage>
        <taxon>Eukaryota</taxon>
        <taxon>Metazoa</taxon>
        <taxon>Spiralia</taxon>
        <taxon>Lophotrochozoa</taxon>
        <taxon>Mollusca</taxon>
        <taxon>Gastropoda</taxon>
        <taxon>Patellogastropoda</taxon>
        <taxon>Patelloidea</taxon>
        <taxon>Patellidae</taxon>
        <taxon>Patella</taxon>
    </lineage>
</organism>
<reference evidence="11 12" key="1">
    <citation type="submission" date="2024-01" db="EMBL/GenBank/DDBJ databases">
        <title>The genome of the rayed Mediterranean limpet Patella caerulea (Linnaeus, 1758).</title>
        <authorList>
            <person name="Anh-Thu Weber A."/>
            <person name="Halstead-Nussloch G."/>
        </authorList>
    </citation>
    <scope>NUCLEOTIDE SEQUENCE [LARGE SCALE GENOMIC DNA]</scope>
    <source>
        <strain evidence="11">AATW-2023a</strain>
        <tissue evidence="11">Whole specimen</tissue>
    </source>
</reference>
<dbReference type="CDD" id="cd09274">
    <property type="entry name" value="RNase_HI_RT_Ty3"/>
    <property type="match status" value="1"/>
</dbReference>
<dbReference type="EMBL" id="JAZGQO010000003">
    <property type="protein sequence ID" value="KAK6188328.1"/>
    <property type="molecule type" value="Genomic_DNA"/>
</dbReference>
<dbReference type="Gene3D" id="4.10.60.10">
    <property type="entry name" value="Zinc finger, CCHC-type"/>
    <property type="match status" value="1"/>
</dbReference>
<dbReference type="FunFam" id="3.30.420.10:FF:000063">
    <property type="entry name" value="Retrovirus-related Pol polyprotein from transposon 297-like Protein"/>
    <property type="match status" value="1"/>
</dbReference>
<evidence type="ECO:0000259" key="10">
    <source>
        <dbReference type="PROSITE" id="PS50994"/>
    </source>
</evidence>
<dbReference type="SUPFAM" id="SSF53098">
    <property type="entry name" value="Ribonuclease H-like"/>
    <property type="match status" value="1"/>
</dbReference>
<accession>A0AAN8K337</accession>
<feature type="compositionally biased region" description="Polar residues" evidence="8">
    <location>
        <begin position="197"/>
        <end position="227"/>
    </location>
</feature>
<dbReference type="GO" id="GO:0015074">
    <property type="term" value="P:DNA integration"/>
    <property type="evidence" value="ECO:0007669"/>
    <property type="project" value="InterPro"/>
</dbReference>
<dbReference type="Pfam" id="PF00078">
    <property type="entry name" value="RVT_1"/>
    <property type="match status" value="1"/>
</dbReference>
<dbReference type="Proteomes" id="UP001347796">
    <property type="component" value="Unassembled WGS sequence"/>
</dbReference>
<dbReference type="FunFam" id="3.30.70.270:FF:000026">
    <property type="entry name" value="Transposon Ty3-G Gag-Pol polyprotein"/>
    <property type="match status" value="1"/>
</dbReference>
<dbReference type="PROSITE" id="PS50994">
    <property type="entry name" value="INTEGRASE"/>
    <property type="match status" value="1"/>
</dbReference>
<sequence length="1324" mass="150996">MAEIGKISEFDEVKESFVCYEERMSQYFIANDVEDGKKVPIFLTVVGPQTYGLLKNLLAPVLPSTHTYDVLIDTLKRHFTPTPLVIAERYKFHRRDQNDGESVADYMVALRKLSTHCDFGDFLNQALRDRLVCGLKNEVIQKRLLTTVGLTLRMATDTAQAMELAEKDSMELKGTTSPAVSVNKLHRGKFGGHTSKSKSYGYSTNGYSGNQNKSQRHYTGNRQSFQSKNSTSADVKCFRCGNFNHKHFKCPFRNEKCFMCQDRGHISKMCNKRPFSTNNVPAEEFGLWSVYFGEGRRAAYKVRVLLNSKEVEMEVDTGAALSVMPANLYIEHFSNCELKPSSVVLKTYSGEVLNLMGELEVTVSYNNQTVVLPVIVVKGANPALIGRNWLQKLKLDWSNIFKVQTDVDIQPWIKKFPTVFAEGFGVIKGHKANIRLKETATPIFYKPRPIPYALKEAVERELDRLESSGVISKVDYSPWATPIVVVPKSDHSIRICGDYKVTVNKCIEVQQYPLPNAEDIFATLAGGTVFSKLDLSSAYQQLMLDKQSELLLTWNTHRGLYRVHRLAFGVASAPAIFQSTLEQILHGMEGVMCRLDDILISAPTTEQHLDRVEMVLQRLEKFGVRLKLSKCVFMQPSVNYLGYKVDSNGIHPLSEKVEAINNAPVPTNVSELKSFLGLINYYGKFLPNLSTMLNPLHELLQKDTPWLWSKECDKAFMICKQKLTDSKMLVHYDVNKPLKIACDASSYGLGSVISHVDKEGNEQPIAFASRTLNPSERNYSQLEKEALSIIYGIKKFHQYLYGRTFILETDHKPLTTILGPYTAVPTLAAARLQRWALILSAYQYQIVYRSSVEHGNADALSRNPLEVVQDDSSESDLFYFSYVNELPINSHQISEATRKDRLMCKVLEYVKTGWPSFIEDPELKPYFIRRNELSTDQNCILWGMRVIIPGKFQQRLLDDLHEVHPGMCRMKSLARSYLWWPNLDDDIEKKVRGCQVCLSVRKSPPSSPLLPWKWPSRIWQRLHIDYAEFQKQNYLIVIDSHSKWLEVFNMPSTTSARTIEVLRALFSSYGIPEDVVSDNGPQFKSAEFEQFMMNNGIRHICTPPYHPASNGAAERSVQTIKQSLLKQVLQSNTNTNESLKRKLDNFLLMYRVTPHSVTGVPPAELFLKGQLRTRFSMLKPVMQKTVETKQESQIKAHDVKVKNREFQAGQLVYVKNNREGVVKWIPAKITRKLGLQTFLVRVFGKIRYVHVDHLLPSHAIDCKIPEMVTTKTDAPKRNKTDDYMWHVPDINRPNGNVEHRQPNAAIAEPRRSSRPRRSPQKLNL</sequence>
<keyword evidence="5" id="KW-0255">Endonuclease</keyword>
<dbReference type="SUPFAM" id="SSF56672">
    <property type="entry name" value="DNA/RNA polymerases"/>
    <property type="match status" value="1"/>
</dbReference>
<dbReference type="GO" id="GO:0003677">
    <property type="term" value="F:DNA binding"/>
    <property type="evidence" value="ECO:0007669"/>
    <property type="project" value="UniProtKB-KW"/>
</dbReference>
<feature type="domain" description="Reverse transcriptase" evidence="9">
    <location>
        <begin position="467"/>
        <end position="645"/>
    </location>
</feature>
<dbReference type="InterPro" id="IPR050951">
    <property type="entry name" value="Retrovirus_Pol_polyprotein"/>
</dbReference>
<feature type="compositionally biased region" description="Basic residues" evidence="8">
    <location>
        <begin position="1312"/>
        <end position="1324"/>
    </location>
</feature>
<dbReference type="Gene3D" id="3.30.420.10">
    <property type="entry name" value="Ribonuclease H-like superfamily/Ribonuclease H"/>
    <property type="match status" value="1"/>
</dbReference>
<evidence type="ECO:0000256" key="2">
    <source>
        <dbReference type="ARBA" id="ARBA00022679"/>
    </source>
</evidence>
<feature type="domain" description="Integrase catalytic" evidence="10">
    <location>
        <begin position="1007"/>
        <end position="1170"/>
    </location>
</feature>
<dbReference type="InterPro" id="IPR036875">
    <property type="entry name" value="Znf_CCHC_sf"/>
</dbReference>
<evidence type="ECO:0000256" key="6">
    <source>
        <dbReference type="ARBA" id="ARBA00022801"/>
    </source>
</evidence>
<dbReference type="CDD" id="cd01647">
    <property type="entry name" value="RT_LTR"/>
    <property type="match status" value="1"/>
</dbReference>
<dbReference type="EC" id="2.7.7.49" evidence="1"/>
<dbReference type="InterPro" id="IPR041588">
    <property type="entry name" value="Integrase_H2C2"/>
</dbReference>
<dbReference type="Gene3D" id="3.10.10.10">
    <property type="entry name" value="HIV Type 1 Reverse Transcriptase, subunit A, domain 1"/>
    <property type="match status" value="1"/>
</dbReference>
<dbReference type="Gene3D" id="3.30.70.270">
    <property type="match status" value="2"/>
</dbReference>
<keyword evidence="6" id="KW-0378">Hydrolase</keyword>
<evidence type="ECO:0000313" key="11">
    <source>
        <dbReference type="EMBL" id="KAK6188328.1"/>
    </source>
</evidence>
<evidence type="ECO:0000256" key="7">
    <source>
        <dbReference type="ARBA" id="ARBA00022918"/>
    </source>
</evidence>
<keyword evidence="12" id="KW-1185">Reference proteome</keyword>
<proteinExistence type="predicted"/>
<dbReference type="GO" id="GO:0008270">
    <property type="term" value="F:zinc ion binding"/>
    <property type="evidence" value="ECO:0007669"/>
    <property type="project" value="InterPro"/>
</dbReference>
<dbReference type="Pfam" id="PF00665">
    <property type="entry name" value="rve"/>
    <property type="match status" value="1"/>
</dbReference>
<keyword evidence="4" id="KW-0540">Nuclease</keyword>
<comment type="caution">
    <text evidence="11">The sequence shown here is derived from an EMBL/GenBank/DDBJ whole genome shotgun (WGS) entry which is preliminary data.</text>
</comment>
<evidence type="ECO:0000256" key="4">
    <source>
        <dbReference type="ARBA" id="ARBA00022722"/>
    </source>
</evidence>
<dbReference type="InterPro" id="IPR000477">
    <property type="entry name" value="RT_dom"/>
</dbReference>
<evidence type="ECO:0000256" key="3">
    <source>
        <dbReference type="ARBA" id="ARBA00022695"/>
    </source>
</evidence>
<dbReference type="Gene3D" id="2.40.70.10">
    <property type="entry name" value="Acid Proteases"/>
    <property type="match status" value="1"/>
</dbReference>
<dbReference type="SUPFAM" id="SSF50630">
    <property type="entry name" value="Acid proteases"/>
    <property type="match status" value="1"/>
</dbReference>
<dbReference type="Gene3D" id="1.10.340.70">
    <property type="match status" value="1"/>
</dbReference>
<dbReference type="Pfam" id="PF17921">
    <property type="entry name" value="Integrase_H2C2"/>
    <property type="match status" value="1"/>
</dbReference>
<dbReference type="FunFam" id="1.10.340.70:FF:000003">
    <property type="entry name" value="Protein CBG25708"/>
    <property type="match status" value="1"/>
</dbReference>
<dbReference type="Pfam" id="PF17917">
    <property type="entry name" value="RT_RNaseH"/>
    <property type="match status" value="1"/>
</dbReference>
<dbReference type="SMART" id="SM00343">
    <property type="entry name" value="ZnF_C2HC"/>
    <property type="match status" value="2"/>
</dbReference>
<keyword evidence="2" id="KW-0808">Transferase</keyword>
<dbReference type="PANTHER" id="PTHR37984:SF10">
    <property type="entry name" value="RIBONUCLEASE H"/>
    <property type="match status" value="1"/>
</dbReference>
<protein>
    <recommendedName>
        <fullName evidence="1">RNA-directed DNA polymerase</fullName>
        <ecNumber evidence="1">2.7.7.49</ecNumber>
    </recommendedName>
</protein>
<dbReference type="InterPro" id="IPR036397">
    <property type="entry name" value="RNaseH_sf"/>
</dbReference>
<dbReference type="InterPro" id="IPR021109">
    <property type="entry name" value="Peptidase_aspartic_dom_sf"/>
</dbReference>
<dbReference type="InterPro" id="IPR001878">
    <property type="entry name" value="Znf_CCHC"/>
</dbReference>
<feature type="region of interest" description="Disordered" evidence="8">
    <location>
        <begin position="1291"/>
        <end position="1324"/>
    </location>
</feature>
<feature type="region of interest" description="Disordered" evidence="8">
    <location>
        <begin position="185"/>
        <end position="227"/>
    </location>
</feature>
<dbReference type="PANTHER" id="PTHR37984">
    <property type="entry name" value="PROTEIN CBG26694"/>
    <property type="match status" value="1"/>
</dbReference>
<name>A0AAN8K337_PATCE</name>
<dbReference type="InterPro" id="IPR041373">
    <property type="entry name" value="RT_RNaseH"/>
</dbReference>
<evidence type="ECO:0000256" key="8">
    <source>
        <dbReference type="SAM" id="MobiDB-lite"/>
    </source>
</evidence>
<evidence type="ECO:0000313" key="12">
    <source>
        <dbReference type="Proteomes" id="UP001347796"/>
    </source>
</evidence>
<evidence type="ECO:0000256" key="5">
    <source>
        <dbReference type="ARBA" id="ARBA00022759"/>
    </source>
</evidence>
<gene>
    <name evidence="11" type="ORF">SNE40_004524</name>
</gene>
<dbReference type="InterPro" id="IPR043128">
    <property type="entry name" value="Rev_trsase/Diguanyl_cyclase"/>
</dbReference>
<dbReference type="InterPro" id="IPR043502">
    <property type="entry name" value="DNA/RNA_pol_sf"/>
</dbReference>
<dbReference type="PROSITE" id="PS50878">
    <property type="entry name" value="RT_POL"/>
    <property type="match status" value="1"/>
</dbReference>